<feature type="domain" description="Cellulase Ig-like" evidence="9">
    <location>
        <begin position="14"/>
        <end position="90"/>
    </location>
</feature>
<evidence type="ECO:0000256" key="1">
    <source>
        <dbReference type="ARBA" id="ARBA00007072"/>
    </source>
</evidence>
<dbReference type="EMBL" id="JALPRK010000001">
    <property type="protein sequence ID" value="MCK8485708.1"/>
    <property type="molecule type" value="Genomic_DNA"/>
</dbReference>
<evidence type="ECO:0000256" key="5">
    <source>
        <dbReference type="ARBA" id="ARBA00023326"/>
    </source>
</evidence>
<dbReference type="InterPro" id="IPR001701">
    <property type="entry name" value="Glyco_hydro_9"/>
</dbReference>
<evidence type="ECO:0000313" key="11">
    <source>
        <dbReference type="Proteomes" id="UP001139534"/>
    </source>
</evidence>
<dbReference type="InterPro" id="IPR004197">
    <property type="entry name" value="Cellulase_Ig-like"/>
</dbReference>
<evidence type="ECO:0000256" key="4">
    <source>
        <dbReference type="ARBA" id="ARBA00023295"/>
    </source>
</evidence>
<evidence type="ECO:0000256" key="3">
    <source>
        <dbReference type="ARBA" id="ARBA00023277"/>
    </source>
</evidence>
<name>A0A9X1XXT4_9BACL</name>
<dbReference type="GO" id="GO:0030245">
    <property type="term" value="P:cellulose catabolic process"/>
    <property type="evidence" value="ECO:0007669"/>
    <property type="project" value="UniProtKB-KW"/>
</dbReference>
<sequence length="551" mass="60924">MNQTSSTPMPLRRSIAVNQLGYPAEAAKSFVYAGPGGEFEIVDTSSEEVVYRSTTGPSHWDEASGATVCRGDFGDLRTPGTYRVSLNGQSSAAFVIDSNPYTDLQQGLLKAFYYLRCGMELEEPFAGPWKHHACHTSEGIVYDDPSLRLDSCGGWHDAGDYGKYTGPGAKAVTDLLLAYEGNPGAFQRSIPLPESDDRMPDVLHECRYELEWLFKMQDPRTGGAFHKLTTKQFPPLDVMPEDDRAALYFLPVSATATACLAGVMAFAARVYRPFDDAFATRCLQAAERAWAWLDRTPPHPDGPGFKNPSDVGTGEYGDASDLDERYWAAAELYRTTGDANYHEAFRELAALPFAKYELGWTNMSGYGTIAYLLGAEASAHTDADLRATLQQGLLAEAERLALRCAEDGYLTSMRPEDYIWGSNMLLMNNAMLFLIARRLGGEERYRELALEHIHYLLGRNVLDISYVSGFGDRPVNHLHYRPSVADDVEAAVPGLVSGGPNRNLNDDYMQEHLQGLPPAQCFVDHELSYAGNEVTIYWNSPAVFAVSQFVK</sequence>
<dbReference type="InterPro" id="IPR008928">
    <property type="entry name" value="6-hairpin_glycosidase_sf"/>
</dbReference>
<dbReference type="InterPro" id="IPR014756">
    <property type="entry name" value="Ig_E-set"/>
</dbReference>
<keyword evidence="4 6" id="KW-0326">Glycosidase</keyword>
<dbReference type="GO" id="GO:0008810">
    <property type="term" value="F:cellulase activity"/>
    <property type="evidence" value="ECO:0007669"/>
    <property type="project" value="UniProtKB-EC"/>
</dbReference>
<dbReference type="SUPFAM" id="SSF48208">
    <property type="entry name" value="Six-hairpin glycosidases"/>
    <property type="match status" value="1"/>
</dbReference>
<dbReference type="InterPro" id="IPR033126">
    <property type="entry name" value="Glyco_hydro_9_Asp/Glu_AS"/>
</dbReference>
<evidence type="ECO:0000313" key="10">
    <source>
        <dbReference type="EMBL" id="MCK8485708.1"/>
    </source>
</evidence>
<dbReference type="RefSeq" id="WP_248549960.1">
    <property type="nucleotide sequence ID" value="NZ_JALPRK010000001.1"/>
</dbReference>
<feature type="domain" description="Glycoside hydrolase family 9" evidence="8">
    <location>
        <begin position="101"/>
        <end position="545"/>
    </location>
</feature>
<evidence type="ECO:0000259" key="9">
    <source>
        <dbReference type="Pfam" id="PF02927"/>
    </source>
</evidence>
<evidence type="ECO:0000256" key="7">
    <source>
        <dbReference type="RuleBase" id="RU361166"/>
    </source>
</evidence>
<comment type="similarity">
    <text evidence="1 6 7">Belongs to the glycosyl hydrolase 9 (cellulase E) family.</text>
</comment>
<keyword evidence="3 6" id="KW-0119">Carbohydrate metabolism</keyword>
<dbReference type="InterPro" id="IPR012341">
    <property type="entry name" value="6hp_glycosidase-like_sf"/>
</dbReference>
<proteinExistence type="inferred from homology"/>
<evidence type="ECO:0000256" key="2">
    <source>
        <dbReference type="ARBA" id="ARBA00022801"/>
    </source>
</evidence>
<dbReference type="PROSITE" id="PS00698">
    <property type="entry name" value="GH9_3"/>
    <property type="match status" value="1"/>
</dbReference>
<dbReference type="AlphaFoldDB" id="A0A9X1XXT4"/>
<gene>
    <name evidence="10" type="ORF">M0651_00800</name>
</gene>
<dbReference type="Pfam" id="PF02927">
    <property type="entry name" value="CelD_N"/>
    <property type="match status" value="1"/>
</dbReference>
<accession>A0A9X1XXT4</accession>
<reference evidence="10" key="1">
    <citation type="submission" date="2022-04" db="EMBL/GenBank/DDBJ databases">
        <authorList>
            <person name="Seo M.-J."/>
        </authorList>
    </citation>
    <scope>NUCLEOTIDE SEQUENCE</scope>
    <source>
        <strain evidence="10">MBLB2552</strain>
    </source>
</reference>
<keyword evidence="2 6" id="KW-0378">Hydrolase</keyword>
<feature type="active site" evidence="6">
    <location>
        <position position="533"/>
    </location>
</feature>
<dbReference type="EC" id="3.2.1.4" evidence="7"/>
<keyword evidence="5 6" id="KW-0624">Polysaccharide degradation</keyword>
<keyword evidence="11" id="KW-1185">Reference proteome</keyword>
<evidence type="ECO:0000259" key="8">
    <source>
        <dbReference type="Pfam" id="PF00759"/>
    </source>
</evidence>
<comment type="caution">
    <text evidence="10">The sequence shown here is derived from an EMBL/GenBank/DDBJ whole genome shotgun (WGS) entry which is preliminary data.</text>
</comment>
<dbReference type="CDD" id="cd02850">
    <property type="entry name" value="E_set_Cellulase_N"/>
    <property type="match status" value="1"/>
</dbReference>
<dbReference type="InterPro" id="IPR013783">
    <property type="entry name" value="Ig-like_fold"/>
</dbReference>
<dbReference type="PANTHER" id="PTHR22298">
    <property type="entry name" value="ENDO-1,4-BETA-GLUCANASE"/>
    <property type="match status" value="1"/>
</dbReference>
<comment type="catalytic activity">
    <reaction evidence="7">
        <text>Endohydrolysis of (1-&gt;4)-beta-D-glucosidic linkages in cellulose, lichenin and cereal beta-D-glucans.</text>
        <dbReference type="EC" id="3.2.1.4"/>
    </reaction>
</comment>
<dbReference type="Gene3D" id="1.50.10.10">
    <property type="match status" value="1"/>
</dbReference>
<evidence type="ECO:0000256" key="6">
    <source>
        <dbReference type="PROSITE-ProRule" id="PRU10060"/>
    </source>
</evidence>
<keyword evidence="7" id="KW-0136">Cellulose degradation</keyword>
<organism evidence="10 11">
    <name type="scientific">Paenibacillus mellifer</name>
    <dbReference type="NCBI Taxonomy" id="2937794"/>
    <lineage>
        <taxon>Bacteria</taxon>
        <taxon>Bacillati</taxon>
        <taxon>Bacillota</taxon>
        <taxon>Bacilli</taxon>
        <taxon>Bacillales</taxon>
        <taxon>Paenibacillaceae</taxon>
        <taxon>Paenibacillus</taxon>
    </lineage>
</organism>
<feature type="active site" evidence="6">
    <location>
        <position position="524"/>
    </location>
</feature>
<dbReference type="Proteomes" id="UP001139534">
    <property type="component" value="Unassembled WGS sequence"/>
</dbReference>
<dbReference type="SUPFAM" id="SSF81296">
    <property type="entry name" value="E set domains"/>
    <property type="match status" value="1"/>
</dbReference>
<dbReference type="Pfam" id="PF00759">
    <property type="entry name" value="Glyco_hydro_9"/>
    <property type="match status" value="1"/>
</dbReference>
<dbReference type="Gene3D" id="2.60.40.10">
    <property type="entry name" value="Immunoglobulins"/>
    <property type="match status" value="1"/>
</dbReference>
<protein>
    <recommendedName>
        <fullName evidence="7">Endoglucanase</fullName>
        <ecNumber evidence="7">3.2.1.4</ecNumber>
    </recommendedName>
</protein>